<protein>
    <submittedName>
        <fullName evidence="3">Uncharacterized protein</fullName>
    </submittedName>
</protein>
<feature type="compositionally biased region" description="Polar residues" evidence="1">
    <location>
        <begin position="24"/>
        <end position="55"/>
    </location>
</feature>
<dbReference type="EMBL" id="HBIZ01060969">
    <property type="protein sequence ID" value="CAE0785214.1"/>
    <property type="molecule type" value="Transcribed_RNA"/>
</dbReference>
<feature type="chain" id="PRO_5031531399" evidence="2">
    <location>
        <begin position="21"/>
        <end position="232"/>
    </location>
</feature>
<evidence type="ECO:0000256" key="1">
    <source>
        <dbReference type="SAM" id="MobiDB-lite"/>
    </source>
</evidence>
<keyword evidence="2" id="KW-0732">Signal</keyword>
<dbReference type="AlphaFoldDB" id="A0A7S4C2V3"/>
<feature type="signal peptide" evidence="2">
    <location>
        <begin position="1"/>
        <end position="20"/>
    </location>
</feature>
<name>A0A7S4C2V3_CHRCT</name>
<evidence type="ECO:0000313" key="3">
    <source>
        <dbReference type="EMBL" id="CAE0785214.1"/>
    </source>
</evidence>
<evidence type="ECO:0000256" key="2">
    <source>
        <dbReference type="SAM" id="SignalP"/>
    </source>
</evidence>
<gene>
    <name evidence="3" type="ORF">PCAR00345_LOCUS37922</name>
</gene>
<accession>A0A7S4C2V3</accession>
<sequence>MTRTLGIVFLILLFACQTSAADTPQSRDALSNDASSVRSSDADTRSSPTQGAQHTYDTRNTRATQTAAKLAPVSTAWSTFKSQGVSGIIARSELVTFVRFLLTTLHVDEEHITAGTAAFYQKLLHRLPPSASNYSLPDLLHATGAILRQVVKPEPKDTAELLEDGVGSKRLRALRKHLRKSRLTMPLFDSLGWAQGFERMLLLQWEVYANGLSPMPIVVARSSWIYGTQSVV</sequence>
<proteinExistence type="predicted"/>
<organism evidence="3">
    <name type="scientific">Chrysotila carterae</name>
    <name type="common">Marine alga</name>
    <name type="synonym">Syracosphaera carterae</name>
    <dbReference type="NCBI Taxonomy" id="13221"/>
    <lineage>
        <taxon>Eukaryota</taxon>
        <taxon>Haptista</taxon>
        <taxon>Haptophyta</taxon>
        <taxon>Prymnesiophyceae</taxon>
        <taxon>Isochrysidales</taxon>
        <taxon>Isochrysidaceae</taxon>
        <taxon>Chrysotila</taxon>
    </lineage>
</organism>
<feature type="region of interest" description="Disordered" evidence="1">
    <location>
        <begin position="24"/>
        <end position="61"/>
    </location>
</feature>
<reference evidence="3" key="1">
    <citation type="submission" date="2021-01" db="EMBL/GenBank/DDBJ databases">
        <authorList>
            <person name="Corre E."/>
            <person name="Pelletier E."/>
            <person name="Niang G."/>
            <person name="Scheremetjew M."/>
            <person name="Finn R."/>
            <person name="Kale V."/>
            <person name="Holt S."/>
            <person name="Cochrane G."/>
            <person name="Meng A."/>
            <person name="Brown T."/>
            <person name="Cohen L."/>
        </authorList>
    </citation>
    <scope>NUCLEOTIDE SEQUENCE</scope>
    <source>
        <strain evidence="3">CCMP645</strain>
    </source>
</reference>
<dbReference type="PROSITE" id="PS51257">
    <property type="entry name" value="PROKAR_LIPOPROTEIN"/>
    <property type="match status" value="1"/>
</dbReference>